<evidence type="ECO:0000256" key="1">
    <source>
        <dbReference type="SAM" id="SignalP"/>
    </source>
</evidence>
<feature type="chain" id="PRO_5047331843" evidence="1">
    <location>
        <begin position="24"/>
        <end position="1130"/>
    </location>
</feature>
<dbReference type="InterPro" id="IPR026444">
    <property type="entry name" value="Secre_tail"/>
</dbReference>
<dbReference type="InterPro" id="IPR013783">
    <property type="entry name" value="Ig-like_fold"/>
</dbReference>
<feature type="signal peptide" evidence="1">
    <location>
        <begin position="1"/>
        <end position="23"/>
    </location>
</feature>
<name>A0ABS9KXM8_9BACT</name>
<accession>A0ABS9KXM8</accession>
<dbReference type="NCBIfam" id="TIGR04183">
    <property type="entry name" value="Por_Secre_tail"/>
    <property type="match status" value="1"/>
</dbReference>
<dbReference type="Pfam" id="PF13583">
    <property type="entry name" value="Reprolysin_4"/>
    <property type="match status" value="1"/>
</dbReference>
<reference evidence="3" key="1">
    <citation type="submission" date="2022-01" db="EMBL/GenBank/DDBJ databases">
        <authorList>
            <person name="Jo J.-H."/>
            <person name="Im W.-T."/>
        </authorList>
    </citation>
    <scope>NUCLEOTIDE SEQUENCE</scope>
    <source>
        <strain evidence="3">NA20</strain>
    </source>
</reference>
<evidence type="ECO:0000313" key="4">
    <source>
        <dbReference type="Proteomes" id="UP001165367"/>
    </source>
</evidence>
<dbReference type="Proteomes" id="UP001165367">
    <property type="component" value="Unassembled WGS sequence"/>
</dbReference>
<dbReference type="Gene3D" id="3.40.390.10">
    <property type="entry name" value="Collagenase (Catalytic Domain)"/>
    <property type="match status" value="1"/>
</dbReference>
<sequence length="1130" mass="119951">MRKFYPKAFLFLVLLICSSVLFAQREWKEVSESALGKDLFAGGRYKPVAYKIFQLDEPVMQEALKRAPKRELVAADKSAFIITIPNSDGIPERFRAVESVVMDPVLAAKYPDIKTYIGQGIDDPGSVVHFDFSPRGFHAMVLSADKKTMYIDPVDRDGKYYVIFSRKDVVNYKKEFRCLTQESADNSSFDVPAPPAGSTGRGADDAKLRTYRLALGCTGEYAQFFLNGSEANDAVRRAKVLAAMVTLMVRTNGIYERDFGIHMNLIATNDLVIYLDPVTDPWPSTLNGQANLDAVIGTNNYDIGHLVHRESSPANNNGNAGCIACVCKEGMKGRAFTSHFIPEGDPFVVDFTTHEMGHQFGANHTFSHNFEGSGVQMEPGSGSTIMGYAGITPMSDVQDHSDDYFHAASIQQVTDYVKGATGGGCAVVTSTGNNTPIAIPGNDYTIPRATPFTLTGSGSDADPGDILTYTWEQFNSATSAQTSINPGTAAGPLFRSMPYSTSPSRTFPQLSTILNNQNVGTWEKLPTIGRNLVFRLTVRDNHPAGGNTRDADMLLAVAANAGPFAVTSPNTAVSWGAGTTQTITWSVNNTNTTPVSCLNVKISISYDGGFTFQELVASTPNDGTHNVTLPANTSTTARIKVEAVGNIFFDISDVNFAITGPEFNFTTPAAVNVTCQQTTSNVTLGTTATLGFNTPVTLSLGQNNLPAGATITFGTNPVAPGNTSVVTLNNTNLLTAGQTYTVTITGTAGAMQKTRVLTFNVESQIPPAVTAQPQSVSTCLNSNTTLSVTATNAVSYQWQVSVDGGNTYAPAPGVNTGTTYTITSAQLAQTNSRYRVQVNGTCSQSINSSAAILTVIAPVVVSAQPAGVTICETGNVTFTAAGTSTIAVIYQWQVSTDGGNSFANIANGGAYSGATTATLAVNSVTSAMNNNRYRALLSNATCTATTPTNAATLTVNARPTVQLTATPLTDLQPGQTTTINAAINPAPIGFNITWTRNDQVLPGITGVSYLVDSVEVGNYKVSIVNPTTGCNNESNVLTIGATASSNLFIYPTPNNGTFTVSFYNSTGAAGRQTLAIYDTRGQQVYSTQLNVNGPYTLHSINLNGKARGIYYVVIGDGSGKKITESKVMIY</sequence>
<feature type="domain" description="Secretion system C-terminal sorting" evidence="2">
    <location>
        <begin position="1049"/>
        <end position="1129"/>
    </location>
</feature>
<dbReference type="EMBL" id="JAKLTR010000017">
    <property type="protein sequence ID" value="MCG2617106.1"/>
    <property type="molecule type" value="Genomic_DNA"/>
</dbReference>
<gene>
    <name evidence="3" type="ORF">LZZ85_22615</name>
</gene>
<dbReference type="Pfam" id="PF18962">
    <property type="entry name" value="Por_Secre_tail"/>
    <property type="match status" value="1"/>
</dbReference>
<evidence type="ECO:0000313" key="3">
    <source>
        <dbReference type="EMBL" id="MCG2617106.1"/>
    </source>
</evidence>
<protein>
    <submittedName>
        <fullName evidence="3">M12 family metallo-peptidase</fullName>
    </submittedName>
</protein>
<comment type="caution">
    <text evidence="3">The sequence shown here is derived from an EMBL/GenBank/DDBJ whole genome shotgun (WGS) entry which is preliminary data.</text>
</comment>
<dbReference type="InterPro" id="IPR036179">
    <property type="entry name" value="Ig-like_dom_sf"/>
</dbReference>
<dbReference type="InterPro" id="IPR024079">
    <property type="entry name" value="MetalloPept_cat_dom_sf"/>
</dbReference>
<proteinExistence type="predicted"/>
<evidence type="ECO:0000259" key="2">
    <source>
        <dbReference type="Pfam" id="PF18962"/>
    </source>
</evidence>
<dbReference type="RefSeq" id="WP_237875643.1">
    <property type="nucleotide sequence ID" value="NZ_JAKLTR010000017.1"/>
</dbReference>
<dbReference type="SUPFAM" id="SSF48726">
    <property type="entry name" value="Immunoglobulin"/>
    <property type="match status" value="1"/>
</dbReference>
<organism evidence="3 4">
    <name type="scientific">Terrimonas ginsenosidimutans</name>
    <dbReference type="NCBI Taxonomy" id="2908004"/>
    <lineage>
        <taxon>Bacteria</taxon>
        <taxon>Pseudomonadati</taxon>
        <taxon>Bacteroidota</taxon>
        <taxon>Chitinophagia</taxon>
        <taxon>Chitinophagales</taxon>
        <taxon>Chitinophagaceae</taxon>
        <taxon>Terrimonas</taxon>
    </lineage>
</organism>
<keyword evidence="4" id="KW-1185">Reference proteome</keyword>
<dbReference type="Gene3D" id="2.60.40.10">
    <property type="entry name" value="Immunoglobulins"/>
    <property type="match status" value="3"/>
</dbReference>
<dbReference type="SUPFAM" id="SSF55486">
    <property type="entry name" value="Metalloproteases ('zincins'), catalytic domain"/>
    <property type="match status" value="1"/>
</dbReference>
<keyword evidence="1" id="KW-0732">Signal</keyword>